<name>A0A2K3LQV5_TRIPR</name>
<dbReference type="EMBL" id="ASHM01038828">
    <property type="protein sequence ID" value="PNX80897.1"/>
    <property type="molecule type" value="Genomic_DNA"/>
</dbReference>
<accession>A0A2K3LQV5</accession>
<dbReference type="AlphaFoldDB" id="A0A2K3LQV5"/>
<proteinExistence type="predicted"/>
<feature type="non-terminal residue" evidence="1">
    <location>
        <position position="1"/>
    </location>
</feature>
<gene>
    <name evidence="1" type="ORF">L195_g036909</name>
</gene>
<evidence type="ECO:0000313" key="1">
    <source>
        <dbReference type="EMBL" id="PNX80897.1"/>
    </source>
</evidence>
<sequence length="67" mass="7272">RVDLCPVVLLLCSGEWEGFFVPTSAPTLKSAEGLVQNSSPQVVMLEHEHDDLKFVVAGNVEIANVHV</sequence>
<reference evidence="1 2" key="1">
    <citation type="journal article" date="2014" name="Am. J. Bot.">
        <title>Genome assembly and annotation for red clover (Trifolium pratense; Fabaceae).</title>
        <authorList>
            <person name="Istvanek J."/>
            <person name="Jaros M."/>
            <person name="Krenek A."/>
            <person name="Repkova J."/>
        </authorList>
    </citation>
    <scope>NUCLEOTIDE SEQUENCE [LARGE SCALE GENOMIC DNA]</scope>
    <source>
        <strain evidence="2">cv. Tatra</strain>
        <tissue evidence="1">Young leaves</tissue>
    </source>
</reference>
<protein>
    <submittedName>
        <fullName evidence="1">Uncharacterized protein</fullName>
    </submittedName>
</protein>
<organism evidence="1 2">
    <name type="scientific">Trifolium pratense</name>
    <name type="common">Red clover</name>
    <dbReference type="NCBI Taxonomy" id="57577"/>
    <lineage>
        <taxon>Eukaryota</taxon>
        <taxon>Viridiplantae</taxon>
        <taxon>Streptophyta</taxon>
        <taxon>Embryophyta</taxon>
        <taxon>Tracheophyta</taxon>
        <taxon>Spermatophyta</taxon>
        <taxon>Magnoliopsida</taxon>
        <taxon>eudicotyledons</taxon>
        <taxon>Gunneridae</taxon>
        <taxon>Pentapetalae</taxon>
        <taxon>rosids</taxon>
        <taxon>fabids</taxon>
        <taxon>Fabales</taxon>
        <taxon>Fabaceae</taxon>
        <taxon>Papilionoideae</taxon>
        <taxon>50 kb inversion clade</taxon>
        <taxon>NPAAA clade</taxon>
        <taxon>Hologalegina</taxon>
        <taxon>IRL clade</taxon>
        <taxon>Trifolieae</taxon>
        <taxon>Trifolium</taxon>
    </lineage>
</organism>
<dbReference type="Proteomes" id="UP000236291">
    <property type="component" value="Unassembled WGS sequence"/>
</dbReference>
<comment type="caution">
    <text evidence="1">The sequence shown here is derived from an EMBL/GenBank/DDBJ whole genome shotgun (WGS) entry which is preliminary data.</text>
</comment>
<evidence type="ECO:0000313" key="2">
    <source>
        <dbReference type="Proteomes" id="UP000236291"/>
    </source>
</evidence>
<reference evidence="1 2" key="2">
    <citation type="journal article" date="2017" name="Front. Plant Sci.">
        <title>Gene Classification and Mining of Molecular Markers Useful in Red Clover (Trifolium pratense) Breeding.</title>
        <authorList>
            <person name="Istvanek J."/>
            <person name="Dluhosova J."/>
            <person name="Dluhos P."/>
            <person name="Patkova L."/>
            <person name="Nedelnik J."/>
            <person name="Repkova J."/>
        </authorList>
    </citation>
    <scope>NUCLEOTIDE SEQUENCE [LARGE SCALE GENOMIC DNA]</scope>
    <source>
        <strain evidence="2">cv. Tatra</strain>
        <tissue evidence="1">Young leaves</tissue>
    </source>
</reference>